<feature type="transmembrane region" description="Helical" evidence="6">
    <location>
        <begin position="61"/>
        <end position="79"/>
    </location>
</feature>
<organism evidence="8 9">
    <name type="scientific">Arxiozyma heterogenica</name>
    <dbReference type="NCBI Taxonomy" id="278026"/>
    <lineage>
        <taxon>Eukaryota</taxon>
        <taxon>Fungi</taxon>
        <taxon>Dikarya</taxon>
        <taxon>Ascomycota</taxon>
        <taxon>Saccharomycotina</taxon>
        <taxon>Saccharomycetes</taxon>
        <taxon>Saccharomycetales</taxon>
        <taxon>Saccharomycetaceae</taxon>
        <taxon>Arxiozyma</taxon>
    </lineage>
</organism>
<evidence type="ECO:0000256" key="6">
    <source>
        <dbReference type="SAM" id="Phobius"/>
    </source>
</evidence>
<comment type="caution">
    <text evidence="8">The sequence shown here is derived from an EMBL/GenBank/DDBJ whole genome shotgun (WGS) entry which is preliminary data.</text>
</comment>
<dbReference type="PANTHER" id="PTHR31679:SF3">
    <property type="entry name" value="PEROXISOMAL MEMBRANE PROTEIN PEX32"/>
    <property type="match status" value="1"/>
</dbReference>
<dbReference type="InterPro" id="IPR052646">
    <property type="entry name" value="Peroxisomal_PEX28-32"/>
</dbReference>
<evidence type="ECO:0000256" key="3">
    <source>
        <dbReference type="ARBA" id="ARBA00022989"/>
    </source>
</evidence>
<evidence type="ECO:0000256" key="4">
    <source>
        <dbReference type="ARBA" id="ARBA00023136"/>
    </source>
</evidence>
<reference evidence="9" key="1">
    <citation type="submission" date="2023-07" db="EMBL/GenBank/DDBJ databases">
        <title>A draft genome of Kazachstania heterogenica Y-27499.</title>
        <authorList>
            <person name="Donic C."/>
            <person name="Kralova J.S."/>
            <person name="Fidel L."/>
            <person name="Ben-Dor S."/>
            <person name="Jung S."/>
        </authorList>
    </citation>
    <scope>NUCLEOTIDE SEQUENCE [LARGE SCALE GENOMIC DNA]</scope>
    <source>
        <strain evidence="9">Y27499</strain>
    </source>
</reference>
<evidence type="ECO:0000313" key="9">
    <source>
        <dbReference type="Proteomes" id="UP001306508"/>
    </source>
</evidence>
<name>A0AAN8A7Y4_9SACH</name>
<dbReference type="InterPro" id="IPR010482">
    <property type="entry name" value="TECPR1-like_DysF"/>
</dbReference>
<keyword evidence="2 6" id="KW-0812">Transmembrane</keyword>
<evidence type="ECO:0000256" key="5">
    <source>
        <dbReference type="ARBA" id="ARBA00023140"/>
    </source>
</evidence>
<dbReference type="AlphaFoldDB" id="A0AAN8A7Y4"/>
<sequence>MLGNSDNVYRVKFANNKTKVQKVALIVNTPFSVTAALYKLYPLLIIWDNVLNHLLWITNDTPLHILYLIICCLSINYLLSEKLDCVNFEAFLASLIGFITTSFNWYSFTYYINSVLIQINDSEEAPTLEDIYFVLNRITDKNLIIKNNLLKIIGTTNTITDNSINYKYFCIKKFIICILLLTPFQFFTFYFRFIDSKKYIVWLFVAVYLYNSSWLEVTGYLLWRIVWVRKLYCGFWNTNSKLQCITMKDFILLLSAYLKDVINIDLNELQNNYNQEGAIFDLAKEIRRSIDENSVDNQYNMTQYKIILSENYLNNKYEIIEIIIQQNERKWYPDNWNNNLLSYEKPSLLYYISQNILKVSELKNLEDIETSLPLHWDWLENDWKYGRWIYSDTNWNILGTEDSLNAYTRTRIIKRLVFCQI</sequence>
<feature type="domain" description="TECPR1-like DysF" evidence="7">
    <location>
        <begin position="21"/>
        <end position="415"/>
    </location>
</feature>
<accession>A0AAN8A7Y4</accession>
<feature type="transmembrane region" description="Helical" evidence="6">
    <location>
        <begin position="174"/>
        <end position="193"/>
    </location>
</feature>
<feature type="transmembrane region" description="Helical" evidence="6">
    <location>
        <begin position="199"/>
        <end position="223"/>
    </location>
</feature>
<protein>
    <recommendedName>
        <fullName evidence="7">TECPR1-like DysF domain-containing protein</fullName>
    </recommendedName>
</protein>
<keyword evidence="4 6" id="KW-0472">Membrane</keyword>
<dbReference type="Proteomes" id="UP001306508">
    <property type="component" value="Unassembled WGS sequence"/>
</dbReference>
<keyword evidence="5" id="KW-0576">Peroxisome</keyword>
<keyword evidence="9" id="KW-1185">Reference proteome</keyword>
<dbReference type="GO" id="GO:0005778">
    <property type="term" value="C:peroxisomal membrane"/>
    <property type="evidence" value="ECO:0007669"/>
    <property type="project" value="UniProtKB-SubCell"/>
</dbReference>
<dbReference type="PANTHER" id="PTHR31679">
    <property type="entry name" value="PEROXISOMAL MEMBRANE PROTEIN PEX30-RELATED"/>
    <property type="match status" value="1"/>
</dbReference>
<dbReference type="GO" id="GO:0007031">
    <property type="term" value="P:peroxisome organization"/>
    <property type="evidence" value="ECO:0007669"/>
    <property type="project" value="UniProtKB-ARBA"/>
</dbReference>
<evidence type="ECO:0000313" key="8">
    <source>
        <dbReference type="EMBL" id="KAK5778695.1"/>
    </source>
</evidence>
<proteinExistence type="predicted"/>
<dbReference type="Pfam" id="PF06398">
    <property type="entry name" value="Pex24p"/>
    <property type="match status" value="1"/>
</dbReference>
<feature type="transmembrane region" description="Helical" evidence="6">
    <location>
        <begin position="20"/>
        <end position="41"/>
    </location>
</feature>
<evidence type="ECO:0000256" key="1">
    <source>
        <dbReference type="ARBA" id="ARBA00004585"/>
    </source>
</evidence>
<evidence type="ECO:0000259" key="7">
    <source>
        <dbReference type="Pfam" id="PF06398"/>
    </source>
</evidence>
<dbReference type="EMBL" id="JAWIZZ010000053">
    <property type="protein sequence ID" value="KAK5778695.1"/>
    <property type="molecule type" value="Genomic_DNA"/>
</dbReference>
<gene>
    <name evidence="8" type="ORF">RI543_004366</name>
</gene>
<comment type="subcellular location">
    <subcellularLocation>
        <location evidence="1">Peroxisome membrane</location>
        <topology evidence="1">Multi-pass membrane protein</topology>
    </subcellularLocation>
</comment>
<evidence type="ECO:0000256" key="2">
    <source>
        <dbReference type="ARBA" id="ARBA00022692"/>
    </source>
</evidence>
<keyword evidence="3 6" id="KW-1133">Transmembrane helix</keyword>